<dbReference type="Proteomes" id="UP001271007">
    <property type="component" value="Unassembled WGS sequence"/>
</dbReference>
<dbReference type="GO" id="GO:0005739">
    <property type="term" value="C:mitochondrion"/>
    <property type="evidence" value="ECO:0007669"/>
    <property type="project" value="TreeGrafter"/>
</dbReference>
<dbReference type="EC" id="2.5.1.18" evidence="4"/>
<protein>
    <recommendedName>
        <fullName evidence="4">Glutathione S-transferase kappa</fullName>
        <ecNumber evidence="4">2.5.1.18</ecNumber>
    </recommendedName>
</protein>
<name>A0AAJ0DFN3_9PEZI</name>
<evidence type="ECO:0000313" key="7">
    <source>
        <dbReference type="EMBL" id="KAK3053152.1"/>
    </source>
</evidence>
<dbReference type="InterPro" id="IPR036249">
    <property type="entry name" value="Thioredoxin-like_sf"/>
</dbReference>
<dbReference type="PANTHER" id="PTHR42943">
    <property type="entry name" value="GLUTATHIONE S-TRANSFERASE KAPPA"/>
    <property type="match status" value="1"/>
</dbReference>
<dbReference type="AlphaFoldDB" id="A0AAJ0DFN3"/>
<dbReference type="PIRSF" id="PIRSF006386">
    <property type="entry name" value="HCCAis_GSTk"/>
    <property type="match status" value="1"/>
</dbReference>
<proteinExistence type="inferred from homology"/>
<feature type="domain" description="DSBA-like thioredoxin" evidence="6">
    <location>
        <begin position="6"/>
        <end position="205"/>
    </location>
</feature>
<evidence type="ECO:0000256" key="3">
    <source>
        <dbReference type="ARBA" id="ARBA00047960"/>
    </source>
</evidence>
<evidence type="ECO:0000256" key="5">
    <source>
        <dbReference type="PIRSR" id="PIRSR006386-1"/>
    </source>
</evidence>
<dbReference type="SUPFAM" id="SSF52833">
    <property type="entry name" value="Thioredoxin-like"/>
    <property type="match status" value="1"/>
</dbReference>
<evidence type="ECO:0000256" key="1">
    <source>
        <dbReference type="ARBA" id="ARBA00006494"/>
    </source>
</evidence>
<organism evidence="7 8">
    <name type="scientific">Extremus antarcticus</name>
    <dbReference type="NCBI Taxonomy" id="702011"/>
    <lineage>
        <taxon>Eukaryota</taxon>
        <taxon>Fungi</taxon>
        <taxon>Dikarya</taxon>
        <taxon>Ascomycota</taxon>
        <taxon>Pezizomycotina</taxon>
        <taxon>Dothideomycetes</taxon>
        <taxon>Dothideomycetidae</taxon>
        <taxon>Mycosphaerellales</taxon>
        <taxon>Extremaceae</taxon>
        <taxon>Extremus</taxon>
    </lineage>
</organism>
<reference evidence="7" key="1">
    <citation type="submission" date="2023-04" db="EMBL/GenBank/DDBJ databases">
        <title>Black Yeasts Isolated from many extreme environments.</title>
        <authorList>
            <person name="Coleine C."/>
            <person name="Stajich J.E."/>
            <person name="Selbmann L."/>
        </authorList>
    </citation>
    <scope>NUCLEOTIDE SEQUENCE</scope>
    <source>
        <strain evidence="7">CCFEE 5312</strain>
    </source>
</reference>
<evidence type="ECO:0000259" key="6">
    <source>
        <dbReference type="Pfam" id="PF01323"/>
    </source>
</evidence>
<dbReference type="GO" id="GO:0005777">
    <property type="term" value="C:peroxisome"/>
    <property type="evidence" value="ECO:0007669"/>
    <property type="project" value="TreeGrafter"/>
</dbReference>
<accession>A0AAJ0DFN3</accession>
<evidence type="ECO:0000313" key="8">
    <source>
        <dbReference type="Proteomes" id="UP001271007"/>
    </source>
</evidence>
<dbReference type="GO" id="GO:0006749">
    <property type="term" value="P:glutathione metabolic process"/>
    <property type="evidence" value="ECO:0007669"/>
    <property type="project" value="TreeGrafter"/>
</dbReference>
<dbReference type="GO" id="GO:0004364">
    <property type="term" value="F:glutathione transferase activity"/>
    <property type="evidence" value="ECO:0007669"/>
    <property type="project" value="UniProtKB-UniRule"/>
</dbReference>
<feature type="active site" description="Nucleophile" evidence="5">
    <location>
        <position position="14"/>
    </location>
</feature>
<evidence type="ECO:0000256" key="2">
    <source>
        <dbReference type="ARBA" id="ARBA00022679"/>
    </source>
</evidence>
<dbReference type="InterPro" id="IPR001853">
    <property type="entry name" value="DSBA-like_thioredoxin_dom"/>
</dbReference>
<comment type="similarity">
    <text evidence="1 4">Belongs to the GST superfamily. Kappa family.</text>
</comment>
<comment type="caution">
    <text evidence="7">The sequence shown here is derived from an EMBL/GenBank/DDBJ whole genome shotgun (WGS) entry which is preliminary data.</text>
</comment>
<dbReference type="FunFam" id="3.40.30.10:FF:000096">
    <property type="entry name" value="Glutathione S-transferase kappa"/>
    <property type="match status" value="1"/>
</dbReference>
<gene>
    <name evidence="7" type="ORF">LTR09_005778</name>
</gene>
<dbReference type="Gene3D" id="3.40.30.10">
    <property type="entry name" value="Glutaredoxin"/>
    <property type="match status" value="1"/>
</dbReference>
<dbReference type="Pfam" id="PF01323">
    <property type="entry name" value="DSBA"/>
    <property type="match status" value="1"/>
</dbReference>
<dbReference type="GO" id="GO:0004602">
    <property type="term" value="F:glutathione peroxidase activity"/>
    <property type="evidence" value="ECO:0007669"/>
    <property type="project" value="TreeGrafter"/>
</dbReference>
<keyword evidence="2 4" id="KW-0808">Transferase</keyword>
<sequence>MAPPKLTLFLDVVSPFAYIAFHVTRHSPVFKNCEVTYVPIFLGGVMKACGNITPLDVKNKDVWINTERRRWARAFSIPMLKDAPVPFPQPTLNTQRALCAIELAHPEKLADCFAALYQAFWVEGQTIGKAEVFGPVLAKVLGEEGARGVVEGSKGAEAKKVLGENSDKAMSEGAFGLPWFVATNAEGAKEAFWGVDHLGQVVEFLGLERKDEVGLRAML</sequence>
<comment type="catalytic activity">
    <reaction evidence="3 4">
        <text>RX + glutathione = an S-substituted glutathione + a halide anion + H(+)</text>
        <dbReference type="Rhea" id="RHEA:16437"/>
        <dbReference type="ChEBI" id="CHEBI:15378"/>
        <dbReference type="ChEBI" id="CHEBI:16042"/>
        <dbReference type="ChEBI" id="CHEBI:17792"/>
        <dbReference type="ChEBI" id="CHEBI:57925"/>
        <dbReference type="ChEBI" id="CHEBI:90779"/>
        <dbReference type="EC" id="2.5.1.18"/>
    </reaction>
</comment>
<evidence type="ECO:0000256" key="4">
    <source>
        <dbReference type="PIRNR" id="PIRNR006386"/>
    </source>
</evidence>
<dbReference type="EMBL" id="JAWDJX010000017">
    <property type="protein sequence ID" value="KAK3053152.1"/>
    <property type="molecule type" value="Genomic_DNA"/>
</dbReference>
<keyword evidence="8" id="KW-1185">Reference proteome</keyword>
<dbReference type="InterPro" id="IPR014440">
    <property type="entry name" value="HCCAis_GSTk"/>
</dbReference>
<dbReference type="PANTHER" id="PTHR42943:SF2">
    <property type="entry name" value="GLUTATHIONE S-TRANSFERASE KAPPA 1"/>
    <property type="match status" value="1"/>
</dbReference>
<dbReference type="InterPro" id="IPR051924">
    <property type="entry name" value="GST_Kappa/NadH"/>
</dbReference>